<evidence type="ECO:0000256" key="1">
    <source>
        <dbReference type="ARBA" id="ARBA00023224"/>
    </source>
</evidence>
<feature type="transmembrane region" description="Helical" evidence="4">
    <location>
        <begin position="66"/>
        <end position="83"/>
    </location>
</feature>
<feature type="transmembrane region" description="Helical" evidence="4">
    <location>
        <begin position="40"/>
        <end position="59"/>
    </location>
</feature>
<sequence length="489" mass="53595">MMNYMETLHRRNKLLVNIIWGMLVLGIAVDFLTAAGMDSIIVLLVVGTLTSGLATIFTYKRWLTTYIMYIISAIITLLTWLLILTGPIFTTYLLVYVNIAIMTLYGSSRAIAFSSFLGVVLTAYFFISPYKTEIFGDNDIVNMFMYLALIAVPLFVSTKFSEKLQKAIFSEQEQAVLEKNKSVDLVNLVSASLVSLTQFSSNLKQNATATGSISREVTLAFGEITASTETQTSSISDISESIRHIEQSVTSLADRSTEMRDLSVRSAQLTQVGSEEAVSLEVQMKSAHETMDSSVQLMNELDSQNSHISDIVATIKHISTQTNLLALNAAIEAARAGEHGRGFGVVSHEIRKLAETSQQSTEQIEGILEEIRLKTTQAAAQVLQGQQSVANGSDAAQKVVQVMHALATDAGHLESQSAHVEQSAESLHQQYTRITDQIVTIAGITEENMASIQEMSASMTTQDSRISDIQESFLQLDKLTSDLSRMTKG</sequence>
<gene>
    <name evidence="6" type="ORF">J2736_003624</name>
</gene>
<dbReference type="PROSITE" id="PS50111">
    <property type="entry name" value="CHEMOTAXIS_TRANSDUC_2"/>
    <property type="match status" value="1"/>
</dbReference>
<evidence type="ECO:0000256" key="3">
    <source>
        <dbReference type="PROSITE-ProRule" id="PRU00284"/>
    </source>
</evidence>
<feature type="transmembrane region" description="Helical" evidence="4">
    <location>
        <begin position="14"/>
        <end position="34"/>
    </location>
</feature>
<dbReference type="Pfam" id="PF00015">
    <property type="entry name" value="MCPsignal"/>
    <property type="match status" value="1"/>
</dbReference>
<organism evidence="6 7">
    <name type="scientific">Paenibacillus qinlingensis</name>
    <dbReference type="NCBI Taxonomy" id="1837343"/>
    <lineage>
        <taxon>Bacteria</taxon>
        <taxon>Bacillati</taxon>
        <taxon>Bacillota</taxon>
        <taxon>Bacilli</taxon>
        <taxon>Bacillales</taxon>
        <taxon>Paenibacillaceae</taxon>
        <taxon>Paenibacillus</taxon>
    </lineage>
</organism>
<evidence type="ECO:0000256" key="4">
    <source>
        <dbReference type="SAM" id="Phobius"/>
    </source>
</evidence>
<evidence type="ECO:0000259" key="5">
    <source>
        <dbReference type="PROSITE" id="PS50111"/>
    </source>
</evidence>
<dbReference type="RefSeq" id="WP_310499947.1">
    <property type="nucleotide sequence ID" value="NZ_JAVDSB010000006.1"/>
</dbReference>
<evidence type="ECO:0000256" key="2">
    <source>
        <dbReference type="ARBA" id="ARBA00029447"/>
    </source>
</evidence>
<dbReference type="Proteomes" id="UP001267290">
    <property type="component" value="Unassembled WGS sequence"/>
</dbReference>
<keyword evidence="4" id="KW-0472">Membrane</keyword>
<keyword evidence="4" id="KW-0812">Transmembrane</keyword>
<dbReference type="PANTHER" id="PTHR32089">
    <property type="entry name" value="METHYL-ACCEPTING CHEMOTAXIS PROTEIN MCPB"/>
    <property type="match status" value="1"/>
</dbReference>
<keyword evidence="4" id="KW-1133">Transmembrane helix</keyword>
<feature type="domain" description="Methyl-accepting transducer" evidence="5">
    <location>
        <begin position="206"/>
        <end position="463"/>
    </location>
</feature>
<comment type="caution">
    <text evidence="6">The sequence shown here is derived from an EMBL/GenBank/DDBJ whole genome shotgun (WGS) entry which is preliminary data.</text>
</comment>
<dbReference type="Gene3D" id="1.10.287.950">
    <property type="entry name" value="Methyl-accepting chemotaxis protein"/>
    <property type="match status" value="1"/>
</dbReference>
<dbReference type="EMBL" id="JAVDSB010000006">
    <property type="protein sequence ID" value="MDR6552418.1"/>
    <property type="molecule type" value="Genomic_DNA"/>
</dbReference>
<dbReference type="PRINTS" id="PR00260">
    <property type="entry name" value="CHEMTRNSDUCR"/>
</dbReference>
<dbReference type="InterPro" id="IPR004089">
    <property type="entry name" value="MCPsignal_dom"/>
</dbReference>
<protein>
    <submittedName>
        <fullName evidence="6">Methyl-accepting chemotaxis protein</fullName>
    </submittedName>
</protein>
<keyword evidence="7" id="KW-1185">Reference proteome</keyword>
<accession>A0ABU1NY31</accession>
<dbReference type="PANTHER" id="PTHR32089:SF112">
    <property type="entry name" value="LYSOZYME-LIKE PROTEIN-RELATED"/>
    <property type="match status" value="1"/>
</dbReference>
<reference evidence="6 7" key="1">
    <citation type="submission" date="2023-07" db="EMBL/GenBank/DDBJ databases">
        <title>Sorghum-associated microbial communities from plants grown in Nebraska, USA.</title>
        <authorList>
            <person name="Schachtman D."/>
        </authorList>
    </citation>
    <scope>NUCLEOTIDE SEQUENCE [LARGE SCALE GENOMIC DNA]</scope>
    <source>
        <strain evidence="6 7">CC258</strain>
    </source>
</reference>
<evidence type="ECO:0000313" key="6">
    <source>
        <dbReference type="EMBL" id="MDR6552418.1"/>
    </source>
</evidence>
<proteinExistence type="inferred from homology"/>
<evidence type="ECO:0000313" key="7">
    <source>
        <dbReference type="Proteomes" id="UP001267290"/>
    </source>
</evidence>
<keyword evidence="1 3" id="KW-0807">Transducer</keyword>
<name>A0ABU1NY31_9BACL</name>
<dbReference type="SMART" id="SM00283">
    <property type="entry name" value="MA"/>
    <property type="match status" value="1"/>
</dbReference>
<comment type="similarity">
    <text evidence="2">Belongs to the methyl-accepting chemotaxis (MCP) protein family.</text>
</comment>
<feature type="transmembrane region" description="Helical" evidence="4">
    <location>
        <begin position="110"/>
        <end position="128"/>
    </location>
</feature>
<feature type="transmembrane region" description="Helical" evidence="4">
    <location>
        <begin position="140"/>
        <end position="156"/>
    </location>
</feature>
<dbReference type="InterPro" id="IPR004090">
    <property type="entry name" value="Chemotax_Me-accpt_rcpt"/>
</dbReference>
<dbReference type="SUPFAM" id="SSF58104">
    <property type="entry name" value="Methyl-accepting chemotaxis protein (MCP) signaling domain"/>
    <property type="match status" value="1"/>
</dbReference>